<dbReference type="PANTHER" id="PTHR32523:SF8">
    <property type="entry name" value="DOLICHOL KINASE"/>
    <property type="match status" value="1"/>
</dbReference>
<evidence type="ECO:0000256" key="11">
    <source>
        <dbReference type="ARBA" id="ARBA00022833"/>
    </source>
</evidence>
<keyword evidence="9 18" id="KW-0863">Zinc-finger</keyword>
<evidence type="ECO:0000256" key="10">
    <source>
        <dbReference type="ARBA" id="ARBA00022777"/>
    </source>
</evidence>
<evidence type="ECO:0000256" key="1">
    <source>
        <dbReference type="ARBA" id="ARBA00004141"/>
    </source>
</evidence>
<dbReference type="PANTHER" id="PTHR32523">
    <property type="entry name" value="PHYTOL KINASE 1, CHLOROPLASTIC"/>
    <property type="match status" value="1"/>
</dbReference>
<gene>
    <name evidence="21" type="ORF">H1R20_g3184</name>
</gene>
<reference evidence="21" key="1">
    <citation type="submission" date="2022-06" db="EMBL/GenBank/DDBJ databases">
        <title>Genome Sequence of Candolleomyces eurysporus.</title>
        <authorList>
            <person name="Buettner E."/>
        </authorList>
    </citation>
    <scope>NUCLEOTIDE SEQUENCE</scope>
    <source>
        <strain evidence="21">VTCC 930004</strain>
    </source>
</reference>
<evidence type="ECO:0000256" key="2">
    <source>
        <dbReference type="ARBA" id="ARBA00004229"/>
    </source>
</evidence>
<evidence type="ECO:0000256" key="18">
    <source>
        <dbReference type="PROSITE-ProRule" id="PRU00134"/>
    </source>
</evidence>
<keyword evidence="6" id="KW-0808">Transferase</keyword>
<comment type="catalytic activity">
    <reaction evidence="17">
        <text>phytol + CTP = phytyl phosphate + CDP + H(+)</text>
        <dbReference type="Rhea" id="RHEA:38055"/>
        <dbReference type="ChEBI" id="CHEBI:15378"/>
        <dbReference type="ChEBI" id="CHEBI:17327"/>
        <dbReference type="ChEBI" id="CHEBI:37563"/>
        <dbReference type="ChEBI" id="CHEBI:58069"/>
        <dbReference type="ChEBI" id="CHEBI:75483"/>
        <dbReference type="EC" id="2.7.1.182"/>
    </reaction>
</comment>
<dbReference type="InterPro" id="IPR039606">
    <property type="entry name" value="Phytol/farnesol_kinase"/>
</dbReference>
<evidence type="ECO:0000256" key="8">
    <source>
        <dbReference type="ARBA" id="ARBA00022723"/>
    </source>
</evidence>
<dbReference type="GO" id="GO:0016020">
    <property type="term" value="C:membrane"/>
    <property type="evidence" value="ECO:0007669"/>
    <property type="project" value="UniProtKB-SubCell"/>
</dbReference>
<dbReference type="Proteomes" id="UP001140091">
    <property type="component" value="Unassembled WGS sequence"/>
</dbReference>
<evidence type="ECO:0000256" key="7">
    <source>
        <dbReference type="ARBA" id="ARBA00022692"/>
    </source>
</evidence>
<evidence type="ECO:0000256" key="6">
    <source>
        <dbReference type="ARBA" id="ARBA00022679"/>
    </source>
</evidence>
<dbReference type="InterPro" id="IPR002893">
    <property type="entry name" value="Znf_MYND"/>
</dbReference>
<keyword evidence="7" id="KW-0812">Transmembrane</keyword>
<comment type="caution">
    <text evidence="21">The sequence shown here is derived from an EMBL/GenBank/DDBJ whole genome shotgun (WGS) entry which is preliminary data.</text>
</comment>
<evidence type="ECO:0000259" key="20">
    <source>
        <dbReference type="PROSITE" id="PS50865"/>
    </source>
</evidence>
<dbReference type="EMBL" id="JANBPK010000730">
    <property type="protein sequence ID" value="KAJ2933938.1"/>
    <property type="molecule type" value="Genomic_DNA"/>
</dbReference>
<comment type="subcellular location">
    <subcellularLocation>
        <location evidence="1">Membrane</location>
        <topology evidence="1">Multi-pass membrane protein</topology>
    </subcellularLocation>
    <subcellularLocation>
        <location evidence="2">Plastid</location>
        <location evidence="2">Chloroplast</location>
    </subcellularLocation>
</comment>
<evidence type="ECO:0000256" key="12">
    <source>
        <dbReference type="ARBA" id="ARBA00022946"/>
    </source>
</evidence>
<dbReference type="GO" id="GO:0008270">
    <property type="term" value="F:zinc ion binding"/>
    <property type="evidence" value="ECO:0007669"/>
    <property type="project" value="UniProtKB-KW"/>
</dbReference>
<comment type="pathway">
    <text evidence="15">Cofactor biosynthesis; tocopherol biosynthesis.</text>
</comment>
<keyword evidence="5" id="KW-0934">Plastid</keyword>
<evidence type="ECO:0000313" key="21">
    <source>
        <dbReference type="EMBL" id="KAJ2933938.1"/>
    </source>
</evidence>
<evidence type="ECO:0000256" key="13">
    <source>
        <dbReference type="ARBA" id="ARBA00022989"/>
    </source>
</evidence>
<name>A0A9W8MM15_9AGAR</name>
<keyword evidence="8" id="KW-0479">Metal-binding</keyword>
<keyword evidence="4" id="KW-0150">Chloroplast</keyword>
<dbReference type="PROSITE" id="PS50865">
    <property type="entry name" value="ZF_MYND_2"/>
    <property type="match status" value="1"/>
</dbReference>
<feature type="region of interest" description="Disordered" evidence="19">
    <location>
        <begin position="621"/>
        <end position="659"/>
    </location>
</feature>
<feature type="non-terminal residue" evidence="21">
    <location>
        <position position="763"/>
    </location>
</feature>
<protein>
    <recommendedName>
        <fullName evidence="16">phytol kinase</fullName>
        <ecNumber evidence="16">2.7.1.182</ecNumber>
    </recommendedName>
</protein>
<dbReference type="AlphaFoldDB" id="A0A9W8MM15"/>
<accession>A0A9W8MM15</accession>
<keyword evidence="13" id="KW-1133">Transmembrane helix</keyword>
<comment type="similarity">
    <text evidence="3">Belongs to the polyprenol kinase family.</text>
</comment>
<feature type="compositionally biased region" description="Low complexity" evidence="19">
    <location>
        <begin position="623"/>
        <end position="634"/>
    </location>
</feature>
<evidence type="ECO:0000256" key="14">
    <source>
        <dbReference type="ARBA" id="ARBA00023136"/>
    </source>
</evidence>
<evidence type="ECO:0000256" key="15">
    <source>
        <dbReference type="ARBA" id="ARBA00024015"/>
    </source>
</evidence>
<evidence type="ECO:0000313" key="22">
    <source>
        <dbReference type="Proteomes" id="UP001140091"/>
    </source>
</evidence>
<dbReference type="Pfam" id="PF01753">
    <property type="entry name" value="zf-MYND"/>
    <property type="match status" value="1"/>
</dbReference>
<dbReference type="EC" id="2.7.1.182" evidence="16"/>
<keyword evidence="22" id="KW-1185">Reference proteome</keyword>
<evidence type="ECO:0000256" key="17">
    <source>
        <dbReference type="ARBA" id="ARBA00048889"/>
    </source>
</evidence>
<dbReference type="Gene3D" id="6.10.140.2220">
    <property type="match status" value="1"/>
</dbReference>
<dbReference type="SUPFAM" id="SSF144232">
    <property type="entry name" value="HIT/MYND zinc finger-like"/>
    <property type="match status" value="1"/>
</dbReference>
<proteinExistence type="inferred from homology"/>
<evidence type="ECO:0000256" key="16">
    <source>
        <dbReference type="ARBA" id="ARBA00039024"/>
    </source>
</evidence>
<keyword evidence="10" id="KW-0418">Kinase</keyword>
<organism evidence="21 22">
    <name type="scientific">Candolleomyces eurysporus</name>
    <dbReference type="NCBI Taxonomy" id="2828524"/>
    <lineage>
        <taxon>Eukaryota</taxon>
        <taxon>Fungi</taxon>
        <taxon>Dikarya</taxon>
        <taxon>Basidiomycota</taxon>
        <taxon>Agaricomycotina</taxon>
        <taxon>Agaricomycetes</taxon>
        <taxon>Agaricomycetidae</taxon>
        <taxon>Agaricales</taxon>
        <taxon>Agaricineae</taxon>
        <taxon>Psathyrellaceae</taxon>
        <taxon>Candolleomyces</taxon>
    </lineage>
</organism>
<evidence type="ECO:0000256" key="9">
    <source>
        <dbReference type="ARBA" id="ARBA00022771"/>
    </source>
</evidence>
<dbReference type="OrthoDB" id="432970at2759"/>
<keyword evidence="12" id="KW-0809">Transit peptide</keyword>
<feature type="region of interest" description="Disordered" evidence="19">
    <location>
        <begin position="1"/>
        <end position="23"/>
    </location>
</feature>
<keyword evidence="11" id="KW-0862">Zinc</keyword>
<evidence type="ECO:0000256" key="19">
    <source>
        <dbReference type="SAM" id="MobiDB-lite"/>
    </source>
</evidence>
<dbReference type="GO" id="GO:0010276">
    <property type="term" value="F:phytol kinase activity"/>
    <property type="evidence" value="ECO:0007669"/>
    <property type="project" value="UniProtKB-EC"/>
</dbReference>
<keyword evidence="14" id="KW-0472">Membrane</keyword>
<sequence length="763" mass="85332">MSQPTPGRTTHHGYHQPDNTLDRKRHKVLHYTHQGADCQLDALYGGSEAIADYLLEEKDFGLVDYILAPFDDATPERIGRESMPNLYAVASAVGHLSALFHALDLGYHGLEPYKSAAFSTLSERWSTITRWLRLLLFQFFKTKDAPQTTGNCIEFLRTTLVTFKDDGHAEEIFSLPCTIDLVYLLICRAEVHPGESFALHSVVSILGILSTCLDSAVGPGISASFTLRFSTVSESTRRAVISALVGRAEQFSDYRILRHQLRRRDQCLDVPRGLQLLSNTTNYFLEANPSLWNVFMDQGFLSKYASALTQTIKTAVSSGVTDPEFWSLMATAVVRFITQVLMTQSPNRRCSLATATEAGLISGALTCLLQLDSQAYPDAAVSLADRVKELVQCYSPSSRVIKALAKTYPRETMDHIKDSRPDLRELYIWVDGAFHRGLTVFQVFGESINPHMCDNYQCHFTAGEDPEQPSCEDWRAKLKTCGHCRSVTYCSAECQQEDWRRFHKYECAGLLRSYNAQKTTRIWESLSTRRDQLTYIEFALNTAKNLPKNWKDGDNDSRLAQSGCEGTRNEREDPILILDFISYHSIAQTNLTLSEYRTRILDKIVEINPDTRRFEAMVKEALGSSHGGSNSASTGSGGKETQAGDRQDGEGGAGKRIPSDSKKRLVAGVFFHDMTHATVVLALVRSELCGGSDDSGGAGGAGKKYRYYRIVNSLFCLCTPDTVKQRLWQGSEEFTPVMVPRATEQLSSQVKRNFYQALSDIRR</sequence>
<evidence type="ECO:0000256" key="4">
    <source>
        <dbReference type="ARBA" id="ARBA00022528"/>
    </source>
</evidence>
<evidence type="ECO:0000256" key="5">
    <source>
        <dbReference type="ARBA" id="ARBA00022640"/>
    </source>
</evidence>
<feature type="domain" description="MYND-type" evidence="20">
    <location>
        <begin position="468"/>
        <end position="507"/>
    </location>
</feature>
<evidence type="ECO:0000256" key="3">
    <source>
        <dbReference type="ARBA" id="ARBA00010794"/>
    </source>
</evidence>